<evidence type="ECO:0000313" key="1">
    <source>
        <dbReference type="EMBL" id="PQA86084.1"/>
    </source>
</evidence>
<comment type="caution">
    <text evidence="1">The sequence shown here is derived from an EMBL/GenBank/DDBJ whole genome shotgun (WGS) entry which is preliminary data.</text>
</comment>
<keyword evidence="2" id="KW-1185">Reference proteome</keyword>
<dbReference type="AlphaFoldDB" id="A0A2S7K0Q4"/>
<gene>
    <name evidence="1" type="ORF">CW354_17085</name>
</gene>
<reference evidence="1 2" key="1">
    <citation type="submission" date="2017-12" db="EMBL/GenBank/DDBJ databases">
        <authorList>
            <person name="Hurst M.R.H."/>
        </authorList>
    </citation>
    <scope>NUCLEOTIDE SEQUENCE [LARGE SCALE GENOMIC DNA]</scope>
    <source>
        <strain evidence="1 2">SY-3-19</strain>
    </source>
</reference>
<evidence type="ECO:0000313" key="2">
    <source>
        <dbReference type="Proteomes" id="UP000239504"/>
    </source>
</evidence>
<organism evidence="1 2">
    <name type="scientific">Hyphococcus luteus</name>
    <dbReference type="NCBI Taxonomy" id="2058213"/>
    <lineage>
        <taxon>Bacteria</taxon>
        <taxon>Pseudomonadati</taxon>
        <taxon>Pseudomonadota</taxon>
        <taxon>Alphaproteobacteria</taxon>
        <taxon>Parvularculales</taxon>
        <taxon>Parvularculaceae</taxon>
        <taxon>Hyphococcus</taxon>
    </lineage>
</organism>
<name>A0A2S7K0Q4_9PROT</name>
<accession>A0A2S7K0Q4</accession>
<proteinExistence type="predicted"/>
<dbReference type="EMBL" id="PJCH01000015">
    <property type="protein sequence ID" value="PQA86084.1"/>
    <property type="molecule type" value="Genomic_DNA"/>
</dbReference>
<protein>
    <submittedName>
        <fullName evidence="1">Uncharacterized protein</fullName>
    </submittedName>
</protein>
<sequence length="67" mass="7839">MSLPGQIYSLVCFCEFTGSLRRAGQPYFFTKWYLSDLTVPAQQEITKWEKSREGVRIMQRMISATQK</sequence>
<dbReference type="Proteomes" id="UP000239504">
    <property type="component" value="Unassembled WGS sequence"/>
</dbReference>